<organism evidence="1 2">
    <name type="scientific">Phytophthora nicotianae P1569</name>
    <dbReference type="NCBI Taxonomy" id="1317065"/>
    <lineage>
        <taxon>Eukaryota</taxon>
        <taxon>Sar</taxon>
        <taxon>Stramenopiles</taxon>
        <taxon>Oomycota</taxon>
        <taxon>Peronosporomycetes</taxon>
        <taxon>Peronosporales</taxon>
        <taxon>Peronosporaceae</taxon>
        <taxon>Phytophthora</taxon>
    </lineage>
</organism>
<dbReference type="AlphaFoldDB" id="V9DU82"/>
<dbReference type="HOGENOM" id="CLU_2008446_0_0_1"/>
<evidence type="ECO:0000313" key="1">
    <source>
        <dbReference type="EMBL" id="ETI30430.1"/>
    </source>
</evidence>
<reference evidence="1 2" key="1">
    <citation type="submission" date="2013-11" db="EMBL/GenBank/DDBJ databases">
        <title>The Genome Sequence of Phytophthora parasitica P1569.</title>
        <authorList>
            <consortium name="The Broad Institute Genomics Platform"/>
            <person name="Russ C."/>
            <person name="Tyler B."/>
            <person name="Panabieres F."/>
            <person name="Shan W."/>
            <person name="Tripathy S."/>
            <person name="Grunwald N."/>
            <person name="Machado M."/>
            <person name="Johnson C.S."/>
            <person name="Arredondo F."/>
            <person name="Hong C."/>
            <person name="Coffey M."/>
            <person name="Young S.K."/>
            <person name="Zeng Q."/>
            <person name="Gargeya S."/>
            <person name="Fitzgerald M."/>
            <person name="Abouelleil A."/>
            <person name="Alvarado L."/>
            <person name="Chapman S.B."/>
            <person name="Gainer-Dewar J."/>
            <person name="Goldberg J."/>
            <person name="Griggs A."/>
            <person name="Gujja S."/>
            <person name="Hansen M."/>
            <person name="Howarth C."/>
            <person name="Imamovic A."/>
            <person name="Ireland A."/>
            <person name="Larimer J."/>
            <person name="McCowan C."/>
            <person name="Murphy C."/>
            <person name="Pearson M."/>
            <person name="Poon T.W."/>
            <person name="Priest M."/>
            <person name="Roberts A."/>
            <person name="Saif S."/>
            <person name="Shea T."/>
            <person name="Sykes S."/>
            <person name="Wortman J."/>
            <person name="Nusbaum C."/>
            <person name="Birren B."/>
        </authorList>
    </citation>
    <scope>NUCLEOTIDE SEQUENCE [LARGE SCALE GENOMIC DNA]</scope>
    <source>
        <strain evidence="1 2">P1569</strain>
    </source>
</reference>
<evidence type="ECO:0000313" key="2">
    <source>
        <dbReference type="Proteomes" id="UP000018721"/>
    </source>
</evidence>
<gene>
    <name evidence="1" type="ORF">F443_22448</name>
</gene>
<dbReference type="EMBL" id="ANIZ01004036">
    <property type="protein sequence ID" value="ETI30430.1"/>
    <property type="molecule type" value="Genomic_DNA"/>
</dbReference>
<dbReference type="Proteomes" id="UP000018721">
    <property type="component" value="Unassembled WGS sequence"/>
</dbReference>
<protein>
    <submittedName>
        <fullName evidence="1">Uncharacterized protein</fullName>
    </submittedName>
</protein>
<comment type="caution">
    <text evidence="1">The sequence shown here is derived from an EMBL/GenBank/DDBJ whole genome shotgun (WGS) entry which is preliminary data.</text>
</comment>
<keyword evidence="2" id="KW-1185">Reference proteome</keyword>
<sequence>MYRTLRTLSHPIPTRPTLHAVALISFPESLKTPVVVAERRGLPMQVLKARQVHLQQRLQVLIFAEVLALTSKVQSNVAASHDAVYALVVDAFRDLLVFVEHDIDAQLRHFGDAVPPSSDPRFCC</sequence>
<proteinExistence type="predicted"/>
<name>V9DU82_PHYNI</name>
<accession>V9DU82</accession>